<dbReference type="Proteomes" id="UP000034078">
    <property type="component" value="Unassembled WGS sequence"/>
</dbReference>
<comment type="caution">
    <text evidence="3">The sequence shown here is derived from an EMBL/GenBank/DDBJ whole genome shotgun (WGS) entry which is preliminary data.</text>
</comment>
<dbReference type="PANTHER" id="PTHR11067:SF9">
    <property type="entry name" value="INOSINE TRIPHOSPHATE PYROPHOSPHATASE"/>
    <property type="match status" value="1"/>
</dbReference>
<comment type="similarity">
    <text evidence="1">Belongs to the HAM1 NTPase family.</text>
</comment>
<keyword evidence="2" id="KW-0378">Hydrolase</keyword>
<sequence length="185" mass="20834">MKKTVFLVTGNSKKVQVAKYAMDKYGLDVEQLAMDTPEIQSASIEEVAKYSVKFAAEAANKAVIKGDFGMHIEALNGFPGPFVKFINKWFSTDKFIKLYKEEPNRRAYFIDALGYCEPGKEPVCFVTNSYGTLLDTPRGDNGNMVDSLFVPEGFDKTLAEMTHEESLKFWGNDRYSQLADHLKNS</sequence>
<reference evidence="3 4" key="1">
    <citation type="journal article" date="2015" name="Nature">
        <title>rRNA introns, odd ribosomes, and small enigmatic genomes across a large radiation of phyla.</title>
        <authorList>
            <person name="Brown C.T."/>
            <person name="Hug L.A."/>
            <person name="Thomas B.C."/>
            <person name="Sharon I."/>
            <person name="Castelle C.J."/>
            <person name="Singh A."/>
            <person name="Wilkins M.J."/>
            <person name="Williams K.H."/>
            <person name="Banfield J.F."/>
        </authorList>
    </citation>
    <scope>NUCLEOTIDE SEQUENCE [LARGE SCALE GENOMIC DNA]</scope>
</reference>
<dbReference type="GO" id="GO:0047429">
    <property type="term" value="F:nucleoside triphosphate diphosphatase activity"/>
    <property type="evidence" value="ECO:0007669"/>
    <property type="project" value="InterPro"/>
</dbReference>
<gene>
    <name evidence="3" type="ORF">UX01_C0001G0172</name>
</gene>
<dbReference type="EMBL" id="LCKO01000001">
    <property type="protein sequence ID" value="KKU01328.1"/>
    <property type="molecule type" value="Genomic_DNA"/>
</dbReference>
<protein>
    <submittedName>
        <fullName evidence="3">Non-canonical purine NTP pyrophosphatase</fullName>
    </submittedName>
</protein>
<dbReference type="AlphaFoldDB" id="A0A837IG98"/>
<evidence type="ECO:0000313" key="3">
    <source>
        <dbReference type="EMBL" id="KKU01328.1"/>
    </source>
</evidence>
<evidence type="ECO:0000313" key="4">
    <source>
        <dbReference type="Proteomes" id="UP000034078"/>
    </source>
</evidence>
<evidence type="ECO:0000256" key="1">
    <source>
        <dbReference type="ARBA" id="ARBA00008023"/>
    </source>
</evidence>
<dbReference type="PANTHER" id="PTHR11067">
    <property type="entry name" value="INOSINE TRIPHOSPHATE PYROPHOSPHATASE/HAM1 PROTEIN"/>
    <property type="match status" value="1"/>
</dbReference>
<proteinExistence type="inferred from homology"/>
<name>A0A837IG98_9BACT</name>
<dbReference type="SUPFAM" id="SSF52972">
    <property type="entry name" value="ITPase-like"/>
    <property type="match status" value="1"/>
</dbReference>
<evidence type="ECO:0000256" key="2">
    <source>
        <dbReference type="ARBA" id="ARBA00022801"/>
    </source>
</evidence>
<dbReference type="InterPro" id="IPR029001">
    <property type="entry name" value="ITPase-like_fam"/>
</dbReference>
<dbReference type="Gene3D" id="3.90.950.10">
    <property type="match status" value="1"/>
</dbReference>
<organism evidence="3 4">
    <name type="scientific">Candidatus Collierbacteria bacterium GW2011_GWB2_45_17</name>
    <dbReference type="NCBI Taxonomy" id="1618388"/>
    <lineage>
        <taxon>Bacteria</taxon>
        <taxon>Candidatus Collieribacteriota</taxon>
    </lineage>
</organism>
<accession>A0A837IG98</accession>
<dbReference type="InterPro" id="IPR002637">
    <property type="entry name" value="RdgB/HAM1"/>
</dbReference>
<dbReference type="CDD" id="cd00515">
    <property type="entry name" value="HAM1"/>
    <property type="match status" value="1"/>
</dbReference>
<dbReference type="GO" id="GO:0009143">
    <property type="term" value="P:nucleoside triphosphate catabolic process"/>
    <property type="evidence" value="ECO:0007669"/>
    <property type="project" value="InterPro"/>
</dbReference>
<dbReference type="Pfam" id="PF01725">
    <property type="entry name" value="Ham1p_like"/>
    <property type="match status" value="1"/>
</dbReference>
<dbReference type="GO" id="GO:0005737">
    <property type="term" value="C:cytoplasm"/>
    <property type="evidence" value="ECO:0007669"/>
    <property type="project" value="TreeGrafter"/>
</dbReference>